<dbReference type="PANTHER" id="PTHR35303">
    <property type="entry name" value="OS02G0197800 PROTEIN"/>
    <property type="match status" value="1"/>
</dbReference>
<feature type="domain" description="Gamma-butyrobetaine hydroxylase-like N-terminal" evidence="3">
    <location>
        <begin position="15"/>
        <end position="101"/>
    </location>
</feature>
<reference evidence="4" key="1">
    <citation type="submission" date="2018-05" db="EMBL/GenBank/DDBJ databases">
        <authorList>
            <person name="Lanie J.A."/>
            <person name="Ng W.-L."/>
            <person name="Kazmierczak K.M."/>
            <person name="Andrzejewski T.M."/>
            <person name="Davidsen T.M."/>
            <person name="Wayne K.J."/>
            <person name="Tettelin H."/>
            <person name="Glass J.I."/>
            <person name="Rusch D."/>
            <person name="Podicherti R."/>
            <person name="Tsui H.-C.T."/>
            <person name="Winkler M.E."/>
        </authorList>
    </citation>
    <scope>NUCLEOTIDE SEQUENCE</scope>
</reference>
<evidence type="ECO:0000256" key="2">
    <source>
        <dbReference type="ARBA" id="ARBA00023004"/>
    </source>
</evidence>
<dbReference type="AlphaFoldDB" id="A0A382NYX0"/>
<dbReference type="EMBL" id="UINC01103745">
    <property type="protein sequence ID" value="SVC66364.1"/>
    <property type="molecule type" value="Genomic_DNA"/>
</dbReference>
<evidence type="ECO:0000259" key="3">
    <source>
        <dbReference type="Pfam" id="PF06155"/>
    </source>
</evidence>
<gene>
    <name evidence="4" type="ORF">METZ01_LOCUS319218</name>
</gene>
<evidence type="ECO:0000256" key="1">
    <source>
        <dbReference type="ARBA" id="ARBA00022723"/>
    </source>
</evidence>
<dbReference type="Gene3D" id="3.30.2020.30">
    <property type="match status" value="1"/>
</dbReference>
<sequence>MTEKNEKNKLIHHETVNGLLLLKWGDGLESALEFQTLREHCPCANCSGEKDIFGNIYKGAPETKKENSDKLSGIQPIGYYALRPFWMDGHNTGIYSFELLRSLCEKSQN</sequence>
<dbReference type="InterPro" id="IPR010376">
    <property type="entry name" value="GBBH-like_N"/>
</dbReference>
<accession>A0A382NYX0</accession>
<name>A0A382NYX0_9ZZZZ</name>
<organism evidence="4">
    <name type="scientific">marine metagenome</name>
    <dbReference type="NCBI Taxonomy" id="408172"/>
    <lineage>
        <taxon>unclassified sequences</taxon>
        <taxon>metagenomes</taxon>
        <taxon>ecological metagenomes</taxon>
    </lineage>
</organism>
<evidence type="ECO:0000313" key="4">
    <source>
        <dbReference type="EMBL" id="SVC66364.1"/>
    </source>
</evidence>
<dbReference type="GO" id="GO:0046872">
    <property type="term" value="F:metal ion binding"/>
    <property type="evidence" value="ECO:0007669"/>
    <property type="project" value="UniProtKB-KW"/>
</dbReference>
<protein>
    <recommendedName>
        <fullName evidence="3">Gamma-butyrobetaine hydroxylase-like N-terminal domain-containing protein</fullName>
    </recommendedName>
</protein>
<keyword evidence="2" id="KW-0408">Iron</keyword>
<dbReference type="InterPro" id="IPR038492">
    <property type="entry name" value="GBBH-like_N_sf"/>
</dbReference>
<proteinExistence type="predicted"/>
<dbReference type="Pfam" id="PF06155">
    <property type="entry name" value="GBBH-like_N"/>
    <property type="match status" value="1"/>
</dbReference>
<keyword evidence="1" id="KW-0479">Metal-binding</keyword>